<sequence length="68" mass="7443">MNDRRQSDRLVSPDRLHARLGSEPPQVVDVRSAAEFAADHLPDAVHIPLDELPARLGELSAGQSVVTY</sequence>
<feature type="domain" description="Rhodanese" evidence="2">
    <location>
        <begin position="21"/>
        <end position="68"/>
    </location>
</feature>
<reference evidence="3" key="1">
    <citation type="submission" date="2020-02" db="EMBL/GenBank/DDBJ databases">
        <authorList>
            <person name="Meier V. D."/>
        </authorList>
    </citation>
    <scope>NUCLEOTIDE SEQUENCE</scope>
    <source>
        <strain evidence="3">AVDCRST_MAG59</strain>
    </source>
</reference>
<dbReference type="Pfam" id="PF00581">
    <property type="entry name" value="Rhodanese"/>
    <property type="match status" value="1"/>
</dbReference>
<feature type="region of interest" description="Disordered" evidence="1">
    <location>
        <begin position="1"/>
        <end position="22"/>
    </location>
</feature>
<organism evidence="3">
    <name type="scientific">uncultured Thermomicrobiales bacterium</name>
    <dbReference type="NCBI Taxonomy" id="1645740"/>
    <lineage>
        <taxon>Bacteria</taxon>
        <taxon>Pseudomonadati</taxon>
        <taxon>Thermomicrobiota</taxon>
        <taxon>Thermomicrobia</taxon>
        <taxon>Thermomicrobiales</taxon>
        <taxon>environmental samples</taxon>
    </lineage>
</organism>
<dbReference type="Gene3D" id="3.40.250.10">
    <property type="entry name" value="Rhodanese-like domain"/>
    <property type="match status" value="1"/>
</dbReference>
<feature type="compositionally biased region" description="Basic and acidic residues" evidence="1">
    <location>
        <begin position="1"/>
        <end position="17"/>
    </location>
</feature>
<protein>
    <recommendedName>
        <fullName evidence="2">Rhodanese domain-containing protein</fullName>
    </recommendedName>
</protein>
<dbReference type="AlphaFoldDB" id="A0A6J4VCQ5"/>
<dbReference type="EMBL" id="CADCWF010000296">
    <property type="protein sequence ID" value="CAA9575490.1"/>
    <property type="molecule type" value="Genomic_DNA"/>
</dbReference>
<evidence type="ECO:0000313" key="3">
    <source>
        <dbReference type="EMBL" id="CAA9575490.1"/>
    </source>
</evidence>
<dbReference type="InterPro" id="IPR036873">
    <property type="entry name" value="Rhodanese-like_dom_sf"/>
</dbReference>
<name>A0A6J4VCQ5_9BACT</name>
<proteinExistence type="predicted"/>
<dbReference type="InterPro" id="IPR001763">
    <property type="entry name" value="Rhodanese-like_dom"/>
</dbReference>
<dbReference type="PROSITE" id="PS50206">
    <property type="entry name" value="RHODANESE_3"/>
    <property type="match status" value="1"/>
</dbReference>
<accession>A0A6J4VCQ5</accession>
<dbReference type="SUPFAM" id="SSF52821">
    <property type="entry name" value="Rhodanese/Cell cycle control phosphatase"/>
    <property type="match status" value="1"/>
</dbReference>
<evidence type="ECO:0000256" key="1">
    <source>
        <dbReference type="SAM" id="MobiDB-lite"/>
    </source>
</evidence>
<dbReference type="CDD" id="cd00158">
    <property type="entry name" value="RHOD"/>
    <property type="match status" value="1"/>
</dbReference>
<evidence type="ECO:0000259" key="2">
    <source>
        <dbReference type="PROSITE" id="PS50206"/>
    </source>
</evidence>
<gene>
    <name evidence="3" type="ORF">AVDCRST_MAG59-4076</name>
</gene>